<organism evidence="4 5">
    <name type="scientific">Raoultella terrigena</name>
    <name type="common">Klebsiella terrigena</name>
    <dbReference type="NCBI Taxonomy" id="577"/>
    <lineage>
        <taxon>Bacteria</taxon>
        <taxon>Pseudomonadati</taxon>
        <taxon>Pseudomonadota</taxon>
        <taxon>Gammaproteobacteria</taxon>
        <taxon>Enterobacterales</taxon>
        <taxon>Enterobacteriaceae</taxon>
        <taxon>Klebsiella/Raoultella group</taxon>
        <taxon>Raoultella</taxon>
    </lineage>
</organism>
<keyword evidence="4" id="KW-0378">Hydrolase</keyword>
<dbReference type="InterPro" id="IPR036663">
    <property type="entry name" value="Fumarylacetoacetase_C_sf"/>
</dbReference>
<comment type="similarity">
    <text evidence="1">Belongs to the FAH family.</text>
</comment>
<protein>
    <submittedName>
        <fullName evidence="4">Fumarylacetoacetate hydrolase family protein</fullName>
    </submittedName>
</protein>
<sequence>MKLASYIHHGRRSYGIAIESGIIDLGNRIGHQYATLKDLLQWDAIEVARQYIDCPADILLEDITFLPVIDEPGKIFCVGMNYAEKRKEFAETNSAPTLFIRFPDSQTGHARPVIKPVHSSEFDYEGELAVIIGKQGSQITTNNALDHVAGYSCYMDGSVRDWQHAWFTAGKNWKQTGAFGPYMTTADEIPDPHALTIHTWLNGKLVQDDSTGSMIHKVADLIAYISTFTSLSAGDVIITGSPGGVGKKRNPPLFMHDGDRVEVEIENIGRLMNTIVEAQPLQESRAV</sequence>
<dbReference type="AlphaFoldDB" id="A0AAP9XK48"/>
<keyword evidence="2" id="KW-0479">Metal-binding</keyword>
<feature type="domain" description="Fumarylacetoacetase-like C-terminal" evidence="3">
    <location>
        <begin position="74"/>
        <end position="276"/>
    </location>
</feature>
<dbReference type="EMBL" id="CP062916">
    <property type="protein sequence ID" value="QPF06505.1"/>
    <property type="molecule type" value="Genomic_DNA"/>
</dbReference>
<dbReference type="InterPro" id="IPR051121">
    <property type="entry name" value="FAH"/>
</dbReference>
<accession>A0AAP9XK48</accession>
<proteinExistence type="inferred from homology"/>
<dbReference type="Pfam" id="PF01557">
    <property type="entry name" value="FAA_hydrolase"/>
    <property type="match status" value="1"/>
</dbReference>
<dbReference type="FunFam" id="3.90.850.10:FF:000008">
    <property type="entry name" value="FAA hydrolase family protein"/>
    <property type="match status" value="1"/>
</dbReference>
<evidence type="ECO:0000259" key="3">
    <source>
        <dbReference type="Pfam" id="PF01557"/>
    </source>
</evidence>
<dbReference type="GO" id="GO:0016787">
    <property type="term" value="F:hydrolase activity"/>
    <property type="evidence" value="ECO:0007669"/>
    <property type="project" value="UniProtKB-KW"/>
</dbReference>
<dbReference type="InterPro" id="IPR011234">
    <property type="entry name" value="Fumarylacetoacetase-like_C"/>
</dbReference>
<evidence type="ECO:0000313" key="5">
    <source>
        <dbReference type="Proteomes" id="UP000594500"/>
    </source>
</evidence>
<dbReference type="RefSeq" id="WP_195709330.1">
    <property type="nucleotide sequence ID" value="NZ_CP062916.1"/>
</dbReference>
<dbReference type="Proteomes" id="UP000594500">
    <property type="component" value="Chromosome"/>
</dbReference>
<dbReference type="GO" id="GO:0044281">
    <property type="term" value="P:small molecule metabolic process"/>
    <property type="evidence" value="ECO:0007669"/>
    <property type="project" value="UniProtKB-ARBA"/>
</dbReference>
<name>A0AAP9XK48_RAOTE</name>
<evidence type="ECO:0000256" key="1">
    <source>
        <dbReference type="ARBA" id="ARBA00010211"/>
    </source>
</evidence>
<dbReference type="Gene3D" id="3.90.850.10">
    <property type="entry name" value="Fumarylacetoacetase-like, C-terminal domain"/>
    <property type="match status" value="1"/>
</dbReference>
<reference evidence="4 5" key="1">
    <citation type="submission" date="2020-10" db="EMBL/GenBank/DDBJ databases">
        <title>Resistance determinants and their genetic context in bacteria from a longitudinal study of pigs reared under conventional and antibiotic-free husbandry practices.</title>
        <authorList>
            <person name="Poulin-Laprade D."/>
            <person name="Brouard J.-S."/>
            <person name="Gagnon N."/>
            <person name="Turcotte A."/>
            <person name="Langlois A."/>
            <person name="Matte J.J."/>
            <person name="Carrillo C.D."/>
            <person name="Zaheer R."/>
            <person name="McAllister T."/>
            <person name="Topp E."/>
            <person name="Talbot G."/>
        </authorList>
    </citation>
    <scope>NUCLEOTIDE SEQUENCE [LARGE SCALE GENOMIC DNA]</scope>
    <source>
        <strain evidence="4 5">Res13-Abat-PEB01-P1-04-A</strain>
    </source>
</reference>
<dbReference type="SUPFAM" id="SSF56529">
    <property type="entry name" value="FAH"/>
    <property type="match status" value="1"/>
</dbReference>
<dbReference type="GO" id="GO:0046872">
    <property type="term" value="F:metal ion binding"/>
    <property type="evidence" value="ECO:0007669"/>
    <property type="project" value="UniProtKB-KW"/>
</dbReference>
<dbReference type="PANTHER" id="PTHR42796:SF4">
    <property type="entry name" value="FUMARYLACETOACETATE HYDROLASE DOMAIN-CONTAINING PROTEIN 2A"/>
    <property type="match status" value="1"/>
</dbReference>
<gene>
    <name evidence="4" type="ORF">IMO34_14020</name>
</gene>
<dbReference type="PANTHER" id="PTHR42796">
    <property type="entry name" value="FUMARYLACETOACETATE HYDROLASE DOMAIN-CONTAINING PROTEIN 2A-RELATED"/>
    <property type="match status" value="1"/>
</dbReference>
<evidence type="ECO:0000256" key="2">
    <source>
        <dbReference type="ARBA" id="ARBA00022723"/>
    </source>
</evidence>
<evidence type="ECO:0000313" key="4">
    <source>
        <dbReference type="EMBL" id="QPF06505.1"/>
    </source>
</evidence>